<comment type="catalytic activity">
    <reaction evidence="8">
        <text>a primary alcohol + NAD(+) = an aldehyde + NADH + H(+)</text>
        <dbReference type="Rhea" id="RHEA:10736"/>
        <dbReference type="ChEBI" id="CHEBI:15378"/>
        <dbReference type="ChEBI" id="CHEBI:15734"/>
        <dbReference type="ChEBI" id="CHEBI:17478"/>
        <dbReference type="ChEBI" id="CHEBI:57540"/>
        <dbReference type="ChEBI" id="CHEBI:57945"/>
        <dbReference type="EC" id="1.1.1.1"/>
    </reaction>
</comment>
<evidence type="ECO:0000256" key="4">
    <source>
        <dbReference type="ARBA" id="ARBA00022723"/>
    </source>
</evidence>
<dbReference type="Gene3D" id="3.90.180.10">
    <property type="entry name" value="Medium-chain alcohol dehydrogenases, catalytic domain"/>
    <property type="match status" value="1"/>
</dbReference>
<gene>
    <name evidence="11" type="ORF">FFZ77_01755</name>
</gene>
<keyword evidence="12" id="KW-1185">Reference proteome</keyword>
<dbReference type="InterPro" id="IPR013154">
    <property type="entry name" value="ADH-like_N"/>
</dbReference>
<feature type="domain" description="Enoyl reductase (ER)" evidence="10">
    <location>
        <begin position="10"/>
        <end position="342"/>
    </location>
</feature>
<dbReference type="SUPFAM" id="SSF51735">
    <property type="entry name" value="NAD(P)-binding Rossmann-fold domains"/>
    <property type="match status" value="1"/>
</dbReference>
<dbReference type="InterPro" id="IPR011032">
    <property type="entry name" value="GroES-like_sf"/>
</dbReference>
<dbReference type="PROSITE" id="PS00059">
    <property type="entry name" value="ADH_ZINC"/>
    <property type="match status" value="1"/>
</dbReference>
<dbReference type="InterPro" id="IPR002328">
    <property type="entry name" value="ADH_Zn_CS"/>
</dbReference>
<evidence type="ECO:0000256" key="9">
    <source>
        <dbReference type="RuleBase" id="RU361277"/>
    </source>
</evidence>
<comment type="catalytic activity">
    <reaction evidence="7">
        <text>a secondary alcohol + NAD(+) = a ketone + NADH + H(+)</text>
        <dbReference type="Rhea" id="RHEA:10740"/>
        <dbReference type="ChEBI" id="CHEBI:15378"/>
        <dbReference type="ChEBI" id="CHEBI:17087"/>
        <dbReference type="ChEBI" id="CHEBI:35681"/>
        <dbReference type="ChEBI" id="CHEBI:57540"/>
        <dbReference type="ChEBI" id="CHEBI:57945"/>
        <dbReference type="EC" id="1.1.1.1"/>
    </reaction>
</comment>
<dbReference type="Gene3D" id="3.40.50.720">
    <property type="entry name" value="NAD(P)-binding Rossmann-like Domain"/>
    <property type="match status" value="1"/>
</dbReference>
<evidence type="ECO:0000256" key="2">
    <source>
        <dbReference type="ARBA" id="ARBA00008072"/>
    </source>
</evidence>
<keyword evidence="5 9" id="KW-0862">Zinc</keyword>
<dbReference type="InterPro" id="IPR020843">
    <property type="entry name" value="ER"/>
</dbReference>
<dbReference type="InterPro" id="IPR013149">
    <property type="entry name" value="ADH-like_C"/>
</dbReference>
<evidence type="ECO:0000259" key="10">
    <source>
        <dbReference type="SMART" id="SM00829"/>
    </source>
</evidence>
<keyword evidence="4 9" id="KW-0479">Metal-binding</keyword>
<dbReference type="PANTHER" id="PTHR42940">
    <property type="entry name" value="ALCOHOL DEHYDROGENASE 1-RELATED"/>
    <property type="match status" value="1"/>
</dbReference>
<dbReference type="PANTHER" id="PTHR42940:SF8">
    <property type="entry name" value="VACUOLAR PROTEIN SORTING-ASSOCIATED PROTEIN 11"/>
    <property type="match status" value="1"/>
</dbReference>
<sequence length="344" mass="34614">MKAVQFRAHGRGPELVTLPDPVPGPGQVLLKVTAAGICHSDLSLMAAEPGTLSFAPPVTLGHEAAGVVEELGPGAAGVAVGDAVAVYGPWGCGVCRACAAGRENYCPHAAALGIRPPGLGSPGALAEYLIVDHPRHLVPLDGLDPVQAVPLTDAGLTPYHAVAESRHRLPPGSTAVVIGVGGLGHLAVQILRALTPARVIALDVTEERLSLARSSGAHEALLSDDAAPAALSGLTGGTGAAAVYDFVASPATTALAAGAVAADGHLAVLGIGRGSVPVAFGSLRPGVTVTVPYWGTRQELLDVLALARAGRLSTRTETFSLDQAPEAYRRLSEGGIVGRAVVVP</sequence>
<dbReference type="RefSeq" id="WP_153480467.1">
    <property type="nucleotide sequence ID" value="NZ_VDEQ01000014.1"/>
</dbReference>
<keyword evidence="6" id="KW-0560">Oxidoreductase</keyword>
<evidence type="ECO:0000313" key="12">
    <source>
        <dbReference type="Proteomes" id="UP000460558"/>
    </source>
</evidence>
<evidence type="ECO:0000256" key="8">
    <source>
        <dbReference type="ARBA" id="ARBA00049243"/>
    </source>
</evidence>
<dbReference type="EMBL" id="VDEQ01000014">
    <property type="protein sequence ID" value="MQS34393.1"/>
    <property type="molecule type" value="Genomic_DNA"/>
</dbReference>
<dbReference type="Pfam" id="PF08240">
    <property type="entry name" value="ADH_N"/>
    <property type="match status" value="1"/>
</dbReference>
<dbReference type="EC" id="1.1.1.1" evidence="3"/>
<comment type="similarity">
    <text evidence="2 9">Belongs to the zinc-containing alcohol dehydrogenase family.</text>
</comment>
<comment type="caution">
    <text evidence="11">The sequence shown here is derived from an EMBL/GenBank/DDBJ whole genome shotgun (WGS) entry which is preliminary data.</text>
</comment>
<dbReference type="SUPFAM" id="SSF50129">
    <property type="entry name" value="GroES-like"/>
    <property type="match status" value="1"/>
</dbReference>
<dbReference type="Proteomes" id="UP000460558">
    <property type="component" value="Unassembled WGS sequence"/>
</dbReference>
<evidence type="ECO:0000313" key="11">
    <source>
        <dbReference type="EMBL" id="MQS34393.1"/>
    </source>
</evidence>
<dbReference type="CDD" id="cd05284">
    <property type="entry name" value="arabinose_DH_like"/>
    <property type="match status" value="1"/>
</dbReference>
<dbReference type="Pfam" id="PF00107">
    <property type="entry name" value="ADH_zinc_N"/>
    <property type="match status" value="1"/>
</dbReference>
<comment type="cofactor">
    <cofactor evidence="1 9">
        <name>Zn(2+)</name>
        <dbReference type="ChEBI" id="CHEBI:29105"/>
    </cofactor>
</comment>
<dbReference type="SMART" id="SM00829">
    <property type="entry name" value="PKS_ER"/>
    <property type="match status" value="1"/>
</dbReference>
<name>A0ABW9NME1_9ACTN</name>
<evidence type="ECO:0000256" key="3">
    <source>
        <dbReference type="ARBA" id="ARBA00013190"/>
    </source>
</evidence>
<evidence type="ECO:0000256" key="1">
    <source>
        <dbReference type="ARBA" id="ARBA00001947"/>
    </source>
</evidence>
<evidence type="ECO:0000256" key="7">
    <source>
        <dbReference type="ARBA" id="ARBA00049164"/>
    </source>
</evidence>
<dbReference type="InterPro" id="IPR036291">
    <property type="entry name" value="NAD(P)-bd_dom_sf"/>
</dbReference>
<evidence type="ECO:0000256" key="5">
    <source>
        <dbReference type="ARBA" id="ARBA00022833"/>
    </source>
</evidence>
<reference evidence="11 12" key="1">
    <citation type="submission" date="2019-06" db="EMBL/GenBank/DDBJ databases">
        <title>Comparative genomics and metabolomics analyses of clavulanic acid producing Streptomyces species provides insight into specialized metabolism and evolution of beta-lactam biosynthetic gene clusters.</title>
        <authorList>
            <person name="Moore M.A."/>
            <person name="Cruz-Morales P."/>
            <person name="Barona Gomez F."/>
            <person name="Kapil T."/>
        </authorList>
    </citation>
    <scope>NUCLEOTIDE SEQUENCE [LARGE SCALE GENOMIC DNA]</scope>
    <source>
        <strain evidence="11 12">T-272</strain>
    </source>
</reference>
<protein>
    <recommendedName>
        <fullName evidence="3">alcohol dehydrogenase</fullName>
        <ecNumber evidence="3">1.1.1.1</ecNumber>
    </recommendedName>
</protein>
<evidence type="ECO:0000256" key="6">
    <source>
        <dbReference type="ARBA" id="ARBA00023002"/>
    </source>
</evidence>
<organism evidence="11 12">
    <name type="scientific">Streptomyces katsurahamanus</name>
    <dbReference type="NCBI Taxonomy" id="2577098"/>
    <lineage>
        <taxon>Bacteria</taxon>
        <taxon>Bacillati</taxon>
        <taxon>Actinomycetota</taxon>
        <taxon>Actinomycetes</taxon>
        <taxon>Kitasatosporales</taxon>
        <taxon>Streptomycetaceae</taxon>
        <taxon>Streptomyces</taxon>
    </lineage>
</organism>
<proteinExistence type="inferred from homology"/>
<accession>A0ABW9NME1</accession>